<proteinExistence type="predicted"/>
<reference evidence="1 2" key="1">
    <citation type="submission" date="2007-08" db="EMBL/GenBank/DDBJ databases">
        <authorList>
            <person name="Fulton L."/>
            <person name="Clifton S."/>
            <person name="Fulton B."/>
            <person name="Xu J."/>
            <person name="Minx P."/>
            <person name="Pepin K.H."/>
            <person name="Johnson M."/>
            <person name="Thiruvilangam P."/>
            <person name="Bhonagiri V."/>
            <person name="Nash W.E."/>
            <person name="Mardis E.R."/>
            <person name="Wilson R.K."/>
        </authorList>
    </citation>
    <scope>NUCLEOTIDE SEQUENCE [LARGE SCALE GENOMIC DNA]</scope>
    <source>
        <strain evidence="2">ATCC BAA-613 / DSM 15670 / CCUG 46953 / JCM 12243 / WAL 16351</strain>
    </source>
</reference>
<evidence type="ECO:0000313" key="1">
    <source>
        <dbReference type="EMBL" id="EDP13871.1"/>
    </source>
</evidence>
<dbReference type="PaxDb" id="411902-CLOBOL_05908"/>
<protein>
    <submittedName>
        <fullName evidence="1">Uncharacterized protein</fullName>
    </submittedName>
</protein>
<dbReference type="AlphaFoldDB" id="A8S1A9"/>
<sequence>MLTFTDASGEILYTSHYKIIDNMIEEAIPFKYLVTKEQRWAQAKQIV</sequence>
<dbReference type="HOGENOM" id="CLU_3166347_0_0_9"/>
<name>A8S1A9_ENTBW</name>
<dbReference type="EMBL" id="ABCC02000045">
    <property type="protein sequence ID" value="EDP13871.1"/>
    <property type="molecule type" value="Genomic_DNA"/>
</dbReference>
<evidence type="ECO:0000313" key="2">
    <source>
        <dbReference type="Proteomes" id="UP000005396"/>
    </source>
</evidence>
<organism evidence="1 2">
    <name type="scientific">Enterocloster bolteae (strain ATCC BAA-613 / DSM 15670 / CCUG 46953 / JCM 12243 / WAL 16351)</name>
    <name type="common">Clostridium bolteae</name>
    <dbReference type="NCBI Taxonomy" id="411902"/>
    <lineage>
        <taxon>Bacteria</taxon>
        <taxon>Bacillati</taxon>
        <taxon>Bacillota</taxon>
        <taxon>Clostridia</taxon>
        <taxon>Lachnospirales</taxon>
        <taxon>Lachnospiraceae</taxon>
        <taxon>Enterocloster</taxon>
    </lineage>
</organism>
<accession>A8S1A9</accession>
<dbReference type="RefSeq" id="WP_002564442.1">
    <property type="nucleotide sequence ID" value="NZ_DS480700.1"/>
</dbReference>
<dbReference type="Proteomes" id="UP000005396">
    <property type="component" value="Unassembled WGS sequence"/>
</dbReference>
<gene>
    <name evidence="1" type="ORF">CLOBOL_05908</name>
</gene>
<reference evidence="1 2" key="2">
    <citation type="submission" date="2007-09" db="EMBL/GenBank/DDBJ databases">
        <title>Draft genome sequence of Clostridium bolteae (ATCC BAA-613).</title>
        <authorList>
            <person name="Sudarsanam P."/>
            <person name="Ley R."/>
            <person name="Guruge J."/>
            <person name="Turnbaugh P.J."/>
            <person name="Mahowald M."/>
            <person name="Liep D."/>
            <person name="Gordon J."/>
        </authorList>
    </citation>
    <scope>NUCLEOTIDE SEQUENCE [LARGE SCALE GENOMIC DNA]</scope>
    <source>
        <strain evidence="2">ATCC BAA-613 / DSM 15670 / CCUG 46953 / JCM 12243 / WAL 16351</strain>
    </source>
</reference>
<comment type="caution">
    <text evidence="1">The sequence shown here is derived from an EMBL/GenBank/DDBJ whole genome shotgun (WGS) entry which is preliminary data.</text>
</comment>